<dbReference type="AlphaFoldDB" id="A0A7J8PRA4"/>
<proteinExistence type="predicted"/>
<dbReference type="Proteomes" id="UP000593578">
    <property type="component" value="Unassembled WGS sequence"/>
</dbReference>
<dbReference type="InterPro" id="IPR002156">
    <property type="entry name" value="RNaseH_domain"/>
</dbReference>
<evidence type="ECO:0000313" key="3">
    <source>
        <dbReference type="Proteomes" id="UP000593578"/>
    </source>
</evidence>
<name>A0A7J8PRA4_GOSRA</name>
<dbReference type="GO" id="GO:0004523">
    <property type="term" value="F:RNA-DNA hybrid ribonuclease activity"/>
    <property type="evidence" value="ECO:0007669"/>
    <property type="project" value="InterPro"/>
</dbReference>
<reference evidence="2 3" key="1">
    <citation type="journal article" date="2019" name="Genome Biol. Evol.">
        <title>Insights into the evolution of the New World diploid cottons (Gossypium, subgenus Houzingenia) based on genome sequencing.</title>
        <authorList>
            <person name="Grover C.E."/>
            <person name="Arick M.A. 2nd"/>
            <person name="Thrash A."/>
            <person name="Conover J.L."/>
            <person name="Sanders W.S."/>
            <person name="Peterson D.G."/>
            <person name="Frelichowski J.E."/>
            <person name="Scheffler J.A."/>
            <person name="Scheffler B.E."/>
            <person name="Wendel J.F."/>
        </authorList>
    </citation>
    <scope>NUCLEOTIDE SEQUENCE [LARGE SCALE GENOMIC DNA]</scope>
    <source>
        <strain evidence="2">8</strain>
        <tissue evidence="2">Leaf</tissue>
    </source>
</reference>
<dbReference type="InterPro" id="IPR044730">
    <property type="entry name" value="RNase_H-like_dom_plant"/>
</dbReference>
<feature type="domain" description="RNase H type-1" evidence="1">
    <location>
        <begin position="9"/>
        <end position="82"/>
    </location>
</feature>
<sequence>MGFSRYLGVCSPFEAKVWGILDGIVILLNKGYRRTIIQTNNLEVAHALTNLGLEDPGITVLRKTQRIMKFEGQWRINHIPRE</sequence>
<accession>A0A7J8PRA4</accession>
<evidence type="ECO:0000313" key="2">
    <source>
        <dbReference type="EMBL" id="MBA0591402.1"/>
    </source>
</evidence>
<comment type="caution">
    <text evidence="2">The sequence shown here is derived from an EMBL/GenBank/DDBJ whole genome shotgun (WGS) entry which is preliminary data.</text>
</comment>
<dbReference type="EMBL" id="JABEZZ010000007">
    <property type="protein sequence ID" value="MBA0591402.1"/>
    <property type="molecule type" value="Genomic_DNA"/>
</dbReference>
<dbReference type="GO" id="GO:0003676">
    <property type="term" value="F:nucleic acid binding"/>
    <property type="evidence" value="ECO:0007669"/>
    <property type="project" value="InterPro"/>
</dbReference>
<protein>
    <recommendedName>
        <fullName evidence="1">RNase H type-1 domain-containing protein</fullName>
    </recommendedName>
</protein>
<dbReference type="Pfam" id="PF13456">
    <property type="entry name" value="RVT_3"/>
    <property type="match status" value="1"/>
</dbReference>
<gene>
    <name evidence="2" type="ORF">Gorai_020080</name>
</gene>
<evidence type="ECO:0000259" key="1">
    <source>
        <dbReference type="Pfam" id="PF13456"/>
    </source>
</evidence>
<dbReference type="CDD" id="cd06222">
    <property type="entry name" value="RNase_H_like"/>
    <property type="match status" value="1"/>
</dbReference>
<organism evidence="2 3">
    <name type="scientific">Gossypium raimondii</name>
    <name type="common">Peruvian cotton</name>
    <name type="synonym">Gossypium klotzschianum subsp. raimondii</name>
    <dbReference type="NCBI Taxonomy" id="29730"/>
    <lineage>
        <taxon>Eukaryota</taxon>
        <taxon>Viridiplantae</taxon>
        <taxon>Streptophyta</taxon>
        <taxon>Embryophyta</taxon>
        <taxon>Tracheophyta</taxon>
        <taxon>Spermatophyta</taxon>
        <taxon>Magnoliopsida</taxon>
        <taxon>eudicotyledons</taxon>
        <taxon>Gunneridae</taxon>
        <taxon>Pentapetalae</taxon>
        <taxon>rosids</taxon>
        <taxon>malvids</taxon>
        <taxon>Malvales</taxon>
        <taxon>Malvaceae</taxon>
        <taxon>Malvoideae</taxon>
        <taxon>Gossypium</taxon>
    </lineage>
</organism>